<dbReference type="Gene3D" id="3.30.2090.10">
    <property type="entry name" value="Multidrug efflux transporter AcrB TolC docking domain, DN and DC subdomains"/>
    <property type="match status" value="2"/>
</dbReference>
<feature type="transmembrane region" description="Helical" evidence="7">
    <location>
        <begin position="360"/>
        <end position="377"/>
    </location>
</feature>
<evidence type="ECO:0000256" key="4">
    <source>
        <dbReference type="ARBA" id="ARBA00022692"/>
    </source>
</evidence>
<keyword evidence="5 7" id="KW-1133">Transmembrane helix</keyword>
<evidence type="ECO:0000256" key="1">
    <source>
        <dbReference type="ARBA" id="ARBA00004651"/>
    </source>
</evidence>
<evidence type="ECO:0000256" key="3">
    <source>
        <dbReference type="ARBA" id="ARBA00022475"/>
    </source>
</evidence>
<keyword evidence="6 7" id="KW-0472">Membrane</keyword>
<keyword evidence="9" id="KW-1185">Reference proteome</keyword>
<dbReference type="Gene3D" id="3.30.70.1430">
    <property type="entry name" value="Multidrug efflux transporter AcrB pore domain"/>
    <property type="match status" value="2"/>
</dbReference>
<feature type="transmembrane region" description="Helical" evidence="7">
    <location>
        <begin position="527"/>
        <end position="545"/>
    </location>
</feature>
<feature type="transmembrane region" description="Helical" evidence="7">
    <location>
        <begin position="389"/>
        <end position="411"/>
    </location>
</feature>
<protein>
    <submittedName>
        <fullName evidence="8">Cation efflux system protein CusA</fullName>
    </submittedName>
</protein>
<dbReference type="PANTHER" id="PTHR32063:SF19">
    <property type="entry name" value="CATION EFFLUX SYSTEM PROTEIN CUSA"/>
    <property type="match status" value="1"/>
</dbReference>
<keyword evidence="3" id="KW-1003">Cell membrane</keyword>
<feature type="transmembrane region" description="Helical" evidence="7">
    <location>
        <begin position="983"/>
        <end position="1002"/>
    </location>
</feature>
<dbReference type="KEGG" id="mana:MAMMFC1_00233"/>
<feature type="transmembrane region" description="Helical" evidence="7">
    <location>
        <begin position="434"/>
        <end position="453"/>
    </location>
</feature>
<dbReference type="GO" id="GO:0008324">
    <property type="term" value="F:monoatomic cation transmembrane transporter activity"/>
    <property type="evidence" value="ECO:0007669"/>
    <property type="project" value="InterPro"/>
</dbReference>
<dbReference type="EMBL" id="AP018449">
    <property type="protein sequence ID" value="BBB89600.1"/>
    <property type="molecule type" value="Genomic_DNA"/>
</dbReference>
<dbReference type="InterPro" id="IPR004763">
    <property type="entry name" value="CusA-like"/>
</dbReference>
<dbReference type="SUPFAM" id="SSF82714">
    <property type="entry name" value="Multidrug efflux transporter AcrB TolC docking domain, DN and DC subdomains"/>
    <property type="match status" value="2"/>
</dbReference>
<dbReference type="Gene3D" id="3.30.70.1440">
    <property type="entry name" value="Multidrug efflux transporter AcrB pore domain"/>
    <property type="match status" value="1"/>
</dbReference>
<proteinExistence type="predicted"/>
<dbReference type="AlphaFoldDB" id="A0A348AEV2"/>
<dbReference type="InterPro" id="IPR001036">
    <property type="entry name" value="Acrflvin-R"/>
</dbReference>
<evidence type="ECO:0000313" key="8">
    <source>
        <dbReference type="EMBL" id="BBB89600.1"/>
    </source>
</evidence>
<dbReference type="GO" id="GO:0042910">
    <property type="term" value="F:xenobiotic transmembrane transporter activity"/>
    <property type="evidence" value="ECO:0007669"/>
    <property type="project" value="TreeGrafter"/>
</dbReference>
<dbReference type="PRINTS" id="PR00702">
    <property type="entry name" value="ACRIFLAVINRP"/>
</dbReference>
<gene>
    <name evidence="8" type="primary">cusA</name>
    <name evidence="8" type="ORF">MAMMFC1_00233</name>
</gene>
<feature type="transmembrane region" description="Helical" evidence="7">
    <location>
        <begin position="912"/>
        <end position="932"/>
    </location>
</feature>
<dbReference type="RefSeq" id="WP_126305727.1">
    <property type="nucleotide sequence ID" value="NZ_AP018449.1"/>
</dbReference>
<feature type="transmembrane region" description="Helical" evidence="7">
    <location>
        <begin position="1014"/>
        <end position="1040"/>
    </location>
</feature>
<feature type="transmembrane region" description="Helical" evidence="7">
    <location>
        <begin position="473"/>
        <end position="493"/>
    </location>
</feature>
<organism evidence="8 9">
    <name type="scientific">Methylomusa anaerophila</name>
    <dbReference type="NCBI Taxonomy" id="1930071"/>
    <lineage>
        <taxon>Bacteria</taxon>
        <taxon>Bacillati</taxon>
        <taxon>Bacillota</taxon>
        <taxon>Negativicutes</taxon>
        <taxon>Selenomonadales</taxon>
        <taxon>Sporomusaceae</taxon>
        <taxon>Methylomusa</taxon>
    </lineage>
</organism>
<dbReference type="Pfam" id="PF00873">
    <property type="entry name" value="ACR_tran"/>
    <property type="match status" value="1"/>
</dbReference>
<feature type="transmembrane region" description="Helical" evidence="7">
    <location>
        <begin position="12"/>
        <end position="32"/>
    </location>
</feature>
<keyword evidence="2" id="KW-0813">Transport</keyword>
<dbReference type="PANTHER" id="PTHR32063">
    <property type="match status" value="1"/>
</dbReference>
<dbReference type="Gene3D" id="3.30.70.1320">
    <property type="entry name" value="Multidrug efflux transporter AcrB pore domain like"/>
    <property type="match status" value="1"/>
</dbReference>
<evidence type="ECO:0000256" key="6">
    <source>
        <dbReference type="ARBA" id="ARBA00023136"/>
    </source>
</evidence>
<dbReference type="Gene3D" id="1.20.1640.10">
    <property type="entry name" value="Multidrug efflux transporter AcrB transmembrane domain"/>
    <property type="match status" value="2"/>
</dbReference>
<dbReference type="SUPFAM" id="SSF82866">
    <property type="entry name" value="Multidrug efflux transporter AcrB transmembrane domain"/>
    <property type="match status" value="2"/>
</dbReference>
<reference evidence="8 9" key="1">
    <citation type="journal article" date="2018" name="Int. J. Syst. Evol. Microbiol.">
        <title>Methylomusa anaerophila gen. nov., sp. nov., an anaerobic methanol-utilizing bacterium isolated from a microbial fuel cell.</title>
        <authorList>
            <person name="Amano N."/>
            <person name="Yamamuro A."/>
            <person name="Miyahara M."/>
            <person name="Kouzuma A."/>
            <person name="Abe T."/>
            <person name="Watanabe K."/>
        </authorList>
    </citation>
    <scope>NUCLEOTIDE SEQUENCE [LARGE SCALE GENOMIC DNA]</scope>
    <source>
        <strain evidence="8 9">MMFC1</strain>
    </source>
</reference>
<evidence type="ECO:0000256" key="5">
    <source>
        <dbReference type="ARBA" id="ARBA00022989"/>
    </source>
</evidence>
<keyword evidence="4 7" id="KW-0812">Transmembrane</keyword>
<sequence length="1064" mass="115428">MLNKLIEISLNNRVLILAFAALLIVYGGFVVLDTPIDAFPDLSENQVLVYADWMGRGPQEVQDQVTYPLETALRGLPKVKDVRSSSSFGFSMVTVIFEDNVDTYFARQVVNEKVQQAIPRLPRGVQPSLGPVSTPMGQVFMYTVESDRHNLAELRTVEDFFIKPQLSAVPGVAEVASIGGYVLQYQVNIDPDLLKAYRVSVGQVFGAVSASNANIGAKVVEQNGQEYVIRGLGLVQSVDDIQNIVITQNNNIPVYVKNVARVTLGPDFRRGVLTKFGQEAAGGIVIQRMGENTLNVIDQVKAKIAEIQPTLPEGMKITPFYDQTDLVKKAASTLTRALIEEFILVSIIVLVFLGNIRSSLIVTSAIPIGILIALIWMKGIHLSANLMSLGGIAIGIGVMTDAAIVMVENIYRHLAEDGGRRNIVDVTLAAAKEVAAPIFFSITIIIVTFLPVFTMTGTEGKLYTPMAWTKTFAMTGSLLLAFTLVPVLCTILLRGKIKEEDTWIVKKLHHWYLPVVKTAIKYRKTTIAAALIVMIAGFSLLPLIGTEFMPSLDEGTFLIMPTMLPSVSLTEAVEAAKRMDKLIMEIPEVDMSAGKVGRAESAMDPAPVNMIETIVTLKPKDQWRPGYTKAAIEQEMMVKLAGIPGLNLAFTQPIAGRLSMLTTGVRTELGIKLYGEDLKVLQQKAFEIEKALAGVAGVSDLLAERVFGAPYLEVEVDRDKVARYGLNINDVEDALELAVGGRTATTTIEGRKRFDVLLRYNRDNRENINAMQNILIPVAGGSTAKAAAGGGMGGMGDAAANAAATGGAYVPLGQVAQFRVVDGPSMISSENGAYRVIVQLNTRGRDVVSFVDEANKVIKEKVQLPPGYSIKWTGQYENQQRAKTRLAMVVPAVIVLTFFLLYITFNSARDAFLILMNIPFSLVGGIVAVYATGMYLTVAAAVGFIALFGIAVQNGVIMVTYIKHLRETKSLEEAIIEGASARLRPVMMTALVASLGLFPLIFTSGTGAEVQRPMATVVVGGLVTATLLTLVVLPSIYYVWNERQERKRLAGSAAKTTVEPKMNL</sequence>
<dbReference type="InterPro" id="IPR027463">
    <property type="entry name" value="AcrB_DN_DC_subdom"/>
</dbReference>
<dbReference type="GO" id="GO:0005886">
    <property type="term" value="C:plasma membrane"/>
    <property type="evidence" value="ECO:0007669"/>
    <property type="project" value="UniProtKB-SubCell"/>
</dbReference>
<dbReference type="OrthoDB" id="8270at2"/>
<evidence type="ECO:0000256" key="2">
    <source>
        <dbReference type="ARBA" id="ARBA00022448"/>
    </source>
</evidence>
<evidence type="ECO:0000313" key="9">
    <source>
        <dbReference type="Proteomes" id="UP000276437"/>
    </source>
</evidence>
<evidence type="ECO:0000256" key="7">
    <source>
        <dbReference type="SAM" id="Phobius"/>
    </source>
</evidence>
<name>A0A348AEV2_9FIRM</name>
<feature type="transmembrane region" description="Helical" evidence="7">
    <location>
        <begin position="334"/>
        <end position="353"/>
    </location>
</feature>
<dbReference type="NCBIfam" id="TIGR00914">
    <property type="entry name" value="2A0601"/>
    <property type="match status" value="1"/>
</dbReference>
<dbReference type="SUPFAM" id="SSF82693">
    <property type="entry name" value="Multidrug efflux transporter AcrB pore domain, PN1, PN2, PC1 and PC2 subdomains"/>
    <property type="match status" value="3"/>
</dbReference>
<dbReference type="Proteomes" id="UP000276437">
    <property type="component" value="Chromosome"/>
</dbReference>
<feature type="transmembrane region" description="Helical" evidence="7">
    <location>
        <begin position="938"/>
        <end position="962"/>
    </location>
</feature>
<accession>A0A348AEV2</accession>
<comment type="subcellular location">
    <subcellularLocation>
        <location evidence="1">Cell membrane</location>
        <topology evidence="1">Multi-pass membrane protein</topology>
    </subcellularLocation>
</comment>
<feature type="transmembrane region" description="Helical" evidence="7">
    <location>
        <begin position="886"/>
        <end position="905"/>
    </location>
</feature>